<gene>
    <name evidence="3" type="ORF">L596_017533</name>
</gene>
<keyword evidence="4" id="KW-1185">Reference proteome</keyword>
<feature type="region of interest" description="Disordered" evidence="1">
    <location>
        <begin position="339"/>
        <end position="360"/>
    </location>
</feature>
<proteinExistence type="predicted"/>
<evidence type="ECO:0000313" key="3">
    <source>
        <dbReference type="EMBL" id="TKR76391.1"/>
    </source>
</evidence>
<protein>
    <submittedName>
        <fullName evidence="3">Uncharacterized protein</fullName>
    </submittedName>
</protein>
<keyword evidence="2" id="KW-0732">Signal</keyword>
<evidence type="ECO:0000256" key="1">
    <source>
        <dbReference type="SAM" id="MobiDB-lite"/>
    </source>
</evidence>
<organism evidence="3 4">
    <name type="scientific">Steinernema carpocapsae</name>
    <name type="common">Entomopathogenic nematode</name>
    <dbReference type="NCBI Taxonomy" id="34508"/>
    <lineage>
        <taxon>Eukaryota</taxon>
        <taxon>Metazoa</taxon>
        <taxon>Ecdysozoa</taxon>
        <taxon>Nematoda</taxon>
        <taxon>Chromadorea</taxon>
        <taxon>Rhabditida</taxon>
        <taxon>Tylenchina</taxon>
        <taxon>Panagrolaimomorpha</taxon>
        <taxon>Strongyloidoidea</taxon>
        <taxon>Steinernematidae</taxon>
        <taxon>Steinernema</taxon>
    </lineage>
</organism>
<accession>A0A4U5N274</accession>
<evidence type="ECO:0000313" key="4">
    <source>
        <dbReference type="Proteomes" id="UP000298663"/>
    </source>
</evidence>
<dbReference type="STRING" id="34508.A0A4U5N274"/>
<feature type="compositionally biased region" description="Low complexity" evidence="1">
    <location>
        <begin position="339"/>
        <end position="352"/>
    </location>
</feature>
<feature type="signal peptide" evidence="2">
    <location>
        <begin position="1"/>
        <end position="18"/>
    </location>
</feature>
<sequence>MHASLVILLLTCLFCVKAEEDDEYDENIYDDHFEQTSGSGDIVVLSHTQAENVTRWIEYFCGNVSKYRTDRRDGIDLDPQKRIYKQLKEFEMLEVRLIDKESREKFKDCKADLKKPYIDHRTADAIRKGVKNYCRSIETYKLSKPVIRIAENRDLMTYEELLIFEIKNLELMDKKTIKQYHKCRTDMEELITTTTLTSKLTTEAPMTTSTEIQLSIESPTTEAAVETTKETTIVMTDDPTITFTETPITETTMKPTNSASTETMQTKEKLTTSNLASMPMISTSEVLMAISTEATTLKTTLKASVNLTDEELMTSFFESLTTDVTLNTTVASMLTFTETSTTKPTTESSSTTHNLTTDNPMTTSAEVTEATENVTTPTANSTSLAEVLMITSTEATLEPTNSLISETPTTVSTRIPTSEATEEISSTTFATSPTTTFRNIHATLMFTETSTTEPIMEFTVSLMSESSTLIFTEATSETALNLTIDLKTTSKKASTTEASIIEATLETEETTPRTSFTDNNDVSMTTSVDASTTKTTLEPTEIFSTEAPMTISTKATREEATSEANESFAVEPSNLRVTASIQETTLEATVSLLQSTYFKSIFTFPITSKRTMITESSQNPTTADSYHPHQTASEIDRLQLFEKRRSSPWDERYYHKVPVQQDPDKIKTPPKMPLGAHELFLIGVVILVLLDII</sequence>
<feature type="compositionally biased region" description="Polar residues" evidence="1">
    <location>
        <begin position="512"/>
        <end position="524"/>
    </location>
</feature>
<comment type="caution">
    <text evidence="3">The sequence shown here is derived from an EMBL/GenBank/DDBJ whole genome shotgun (WGS) entry which is preliminary data.</text>
</comment>
<reference evidence="3 4" key="1">
    <citation type="journal article" date="2015" name="Genome Biol.">
        <title>Comparative genomics of Steinernema reveals deeply conserved gene regulatory networks.</title>
        <authorList>
            <person name="Dillman A.R."/>
            <person name="Macchietto M."/>
            <person name="Porter C.F."/>
            <person name="Rogers A."/>
            <person name="Williams B."/>
            <person name="Antoshechkin I."/>
            <person name="Lee M.M."/>
            <person name="Goodwin Z."/>
            <person name="Lu X."/>
            <person name="Lewis E.E."/>
            <person name="Goodrich-Blair H."/>
            <person name="Stock S.P."/>
            <person name="Adams B.J."/>
            <person name="Sternberg P.W."/>
            <person name="Mortazavi A."/>
        </authorList>
    </citation>
    <scope>NUCLEOTIDE SEQUENCE [LARGE SCALE GENOMIC DNA]</scope>
    <source>
        <strain evidence="3 4">ALL</strain>
    </source>
</reference>
<feature type="region of interest" description="Disordered" evidence="1">
    <location>
        <begin position="507"/>
        <end position="533"/>
    </location>
</feature>
<reference evidence="3 4" key="2">
    <citation type="journal article" date="2019" name="G3 (Bethesda)">
        <title>Hybrid Assembly of the Genome of the Entomopathogenic Nematode Steinernema carpocapsae Identifies the X-Chromosome.</title>
        <authorList>
            <person name="Serra L."/>
            <person name="Macchietto M."/>
            <person name="Macias-Munoz A."/>
            <person name="McGill C.J."/>
            <person name="Rodriguez I.M."/>
            <person name="Rodriguez B."/>
            <person name="Murad R."/>
            <person name="Mortazavi A."/>
        </authorList>
    </citation>
    <scope>NUCLEOTIDE SEQUENCE [LARGE SCALE GENOMIC DNA]</scope>
    <source>
        <strain evidence="3 4">ALL</strain>
    </source>
</reference>
<feature type="chain" id="PRO_5020938582" evidence="2">
    <location>
        <begin position="19"/>
        <end position="693"/>
    </location>
</feature>
<dbReference type="AlphaFoldDB" id="A0A4U5N274"/>
<dbReference type="Proteomes" id="UP000298663">
    <property type="component" value="Unassembled WGS sequence"/>
</dbReference>
<name>A0A4U5N274_STECR</name>
<dbReference type="EMBL" id="AZBU02000005">
    <property type="protein sequence ID" value="TKR76391.1"/>
    <property type="molecule type" value="Genomic_DNA"/>
</dbReference>
<evidence type="ECO:0000256" key="2">
    <source>
        <dbReference type="SAM" id="SignalP"/>
    </source>
</evidence>